<gene>
    <name evidence="1" type="ORF">M0R45_019581</name>
</gene>
<accession>A0AAW1X9G6</accession>
<reference evidence="1 2" key="1">
    <citation type="journal article" date="2023" name="G3 (Bethesda)">
        <title>A chromosome-length genome assembly and annotation of blackberry (Rubus argutus, cv. 'Hillquist').</title>
        <authorList>
            <person name="Bruna T."/>
            <person name="Aryal R."/>
            <person name="Dudchenko O."/>
            <person name="Sargent D.J."/>
            <person name="Mead D."/>
            <person name="Buti M."/>
            <person name="Cavallini A."/>
            <person name="Hytonen T."/>
            <person name="Andres J."/>
            <person name="Pham M."/>
            <person name="Weisz D."/>
            <person name="Mascagni F."/>
            <person name="Usai G."/>
            <person name="Natali L."/>
            <person name="Bassil N."/>
            <person name="Fernandez G.E."/>
            <person name="Lomsadze A."/>
            <person name="Armour M."/>
            <person name="Olukolu B."/>
            <person name="Poorten T."/>
            <person name="Britton C."/>
            <person name="Davik J."/>
            <person name="Ashrafi H."/>
            <person name="Aiden E.L."/>
            <person name="Borodovsky M."/>
            <person name="Worthington M."/>
        </authorList>
    </citation>
    <scope>NUCLEOTIDE SEQUENCE [LARGE SCALE GENOMIC DNA]</scope>
    <source>
        <strain evidence="1">PI 553951</strain>
    </source>
</reference>
<protein>
    <submittedName>
        <fullName evidence="1">Uncharacterized protein</fullName>
    </submittedName>
</protein>
<name>A0AAW1X9G6_RUBAR</name>
<evidence type="ECO:0000313" key="2">
    <source>
        <dbReference type="Proteomes" id="UP001457282"/>
    </source>
</evidence>
<organism evidence="1 2">
    <name type="scientific">Rubus argutus</name>
    <name type="common">Southern blackberry</name>
    <dbReference type="NCBI Taxonomy" id="59490"/>
    <lineage>
        <taxon>Eukaryota</taxon>
        <taxon>Viridiplantae</taxon>
        <taxon>Streptophyta</taxon>
        <taxon>Embryophyta</taxon>
        <taxon>Tracheophyta</taxon>
        <taxon>Spermatophyta</taxon>
        <taxon>Magnoliopsida</taxon>
        <taxon>eudicotyledons</taxon>
        <taxon>Gunneridae</taxon>
        <taxon>Pentapetalae</taxon>
        <taxon>rosids</taxon>
        <taxon>fabids</taxon>
        <taxon>Rosales</taxon>
        <taxon>Rosaceae</taxon>
        <taxon>Rosoideae</taxon>
        <taxon>Rosoideae incertae sedis</taxon>
        <taxon>Rubus</taxon>
    </lineage>
</organism>
<sequence>MQQLGLGSLGRINKIVLSEVTIPAPIAAQAATVDYGHHQASSHSSSLSCRHPGCRRAHYRTHQNKDLLFKSSPIHHQHGSPLPISVPHNHTQISLNSNTHSIAIPTHKLNAKLCSSLELLSSAIQSHQTPSPVPLITAAPITITAVDIF</sequence>
<comment type="caution">
    <text evidence="1">The sequence shown here is derived from an EMBL/GenBank/DDBJ whole genome shotgun (WGS) entry which is preliminary data.</text>
</comment>
<dbReference type="AlphaFoldDB" id="A0AAW1X9G6"/>
<evidence type="ECO:0000313" key="1">
    <source>
        <dbReference type="EMBL" id="KAK9932340.1"/>
    </source>
</evidence>
<dbReference type="Proteomes" id="UP001457282">
    <property type="component" value="Unassembled WGS sequence"/>
</dbReference>
<dbReference type="EMBL" id="JBEDUW010000004">
    <property type="protein sequence ID" value="KAK9932340.1"/>
    <property type="molecule type" value="Genomic_DNA"/>
</dbReference>
<proteinExistence type="predicted"/>
<keyword evidence="2" id="KW-1185">Reference proteome</keyword>